<reference evidence="2" key="2">
    <citation type="submission" date="2020-09" db="EMBL/GenBank/DDBJ databases">
        <authorList>
            <person name="Sun Q."/>
            <person name="Ohkuma M."/>
        </authorList>
    </citation>
    <scope>NUCLEOTIDE SEQUENCE</scope>
    <source>
        <strain evidence="2">JCM 4122</strain>
    </source>
</reference>
<evidence type="ECO:0000256" key="1">
    <source>
        <dbReference type="SAM" id="MobiDB-lite"/>
    </source>
</evidence>
<evidence type="ECO:0000313" key="2">
    <source>
        <dbReference type="EMBL" id="GHF78742.1"/>
    </source>
</evidence>
<organism evidence="2 3">
    <name type="scientific">Streptomyces filamentosus</name>
    <name type="common">Streptomyces roseosporus</name>
    <dbReference type="NCBI Taxonomy" id="67294"/>
    <lineage>
        <taxon>Bacteria</taxon>
        <taxon>Bacillati</taxon>
        <taxon>Actinomycetota</taxon>
        <taxon>Actinomycetes</taxon>
        <taxon>Kitasatosporales</taxon>
        <taxon>Streptomycetaceae</taxon>
        <taxon>Streptomyces</taxon>
    </lineage>
</organism>
<dbReference type="Proteomes" id="UP000632849">
    <property type="component" value="Unassembled WGS sequence"/>
</dbReference>
<proteinExistence type="predicted"/>
<gene>
    <name evidence="2" type="ORF">GCM10017667_02670</name>
</gene>
<comment type="caution">
    <text evidence="2">The sequence shown here is derived from an EMBL/GenBank/DDBJ whole genome shotgun (WGS) entry which is preliminary data.</text>
</comment>
<name>A0A919BB68_STRFL</name>
<keyword evidence="3" id="KW-1185">Reference proteome</keyword>
<feature type="region of interest" description="Disordered" evidence="1">
    <location>
        <begin position="217"/>
        <end position="254"/>
    </location>
</feature>
<reference evidence="2" key="1">
    <citation type="journal article" date="2014" name="Int. J. Syst. Evol. Microbiol.">
        <title>Complete genome sequence of Corynebacterium casei LMG S-19264T (=DSM 44701T), isolated from a smear-ripened cheese.</title>
        <authorList>
            <consortium name="US DOE Joint Genome Institute (JGI-PGF)"/>
            <person name="Walter F."/>
            <person name="Albersmeier A."/>
            <person name="Kalinowski J."/>
            <person name="Ruckert C."/>
        </authorList>
    </citation>
    <scope>NUCLEOTIDE SEQUENCE</scope>
    <source>
        <strain evidence="2">JCM 4122</strain>
    </source>
</reference>
<accession>A0A919BB68</accession>
<evidence type="ECO:0000313" key="3">
    <source>
        <dbReference type="Proteomes" id="UP000632849"/>
    </source>
</evidence>
<dbReference type="AlphaFoldDB" id="A0A919BB68"/>
<sequence length="311" mass="33698">MHHGTILTTGATAACAGTDCRLREAAGRTRRPPVAGSRLCPSCRGRLGRELRDLSELYEECGRRLGGDAGRTGEQVRGGTVPEVPLDVRAVETRTLILQVLSRWACRVAEERELAAPRRAIAPLVGFLVRHAAWLAAHEAAGEVSEEVARTARGARRAVVPPPGQRVSIGACVEQGCGGGLTAVVWPERPEQPAEIRCDAHPSHRWLGHRWLQLSRRHGATRHRAPAAPRARTRGDRPAGGDGGGHAPAAEPSRWVAPADVARLWGVPMGSVYRHASTDKWRRRNEGGRAYYHATDVHETLARRATAEAAR</sequence>
<protein>
    <submittedName>
        <fullName evidence="2">Uncharacterized protein</fullName>
    </submittedName>
</protein>
<dbReference type="EMBL" id="BNBE01000001">
    <property type="protein sequence ID" value="GHF78742.1"/>
    <property type="molecule type" value="Genomic_DNA"/>
</dbReference>
<dbReference type="RefSeq" id="WP_190042292.1">
    <property type="nucleotide sequence ID" value="NZ_BNBE01000001.1"/>
</dbReference>